<evidence type="ECO:0000256" key="7">
    <source>
        <dbReference type="RuleBase" id="RU000304"/>
    </source>
</evidence>
<dbReference type="GO" id="GO:0005737">
    <property type="term" value="C:cytoplasm"/>
    <property type="evidence" value="ECO:0000318"/>
    <property type="project" value="GO_Central"/>
</dbReference>
<comment type="cofactor">
    <cofactor evidence="8">
        <name>Mg(2+)</name>
        <dbReference type="ChEBI" id="CHEBI:18420"/>
    </cofactor>
</comment>
<gene>
    <name evidence="10" type="ORF">TVAG_258130</name>
</gene>
<dbReference type="PROSITE" id="PS00107">
    <property type="entry name" value="PROTEIN_KINASE_ATP"/>
    <property type="match status" value="1"/>
</dbReference>
<evidence type="ECO:0000256" key="8">
    <source>
        <dbReference type="RuleBase" id="RU361165"/>
    </source>
</evidence>
<dbReference type="VEuPathDB" id="TrichDB:TVAG_258130"/>
<dbReference type="GO" id="GO:0004674">
    <property type="term" value="F:protein serine/threonine kinase activity"/>
    <property type="evidence" value="ECO:0000318"/>
    <property type="project" value="GO_Central"/>
</dbReference>
<dbReference type="GO" id="GO:0004707">
    <property type="term" value="F:MAP kinase activity"/>
    <property type="evidence" value="ECO:0007669"/>
    <property type="project" value="UniProtKB-EC"/>
</dbReference>
<dbReference type="Pfam" id="PF00069">
    <property type="entry name" value="Pkinase"/>
    <property type="match status" value="1"/>
</dbReference>
<dbReference type="InterPro" id="IPR011009">
    <property type="entry name" value="Kinase-like_dom_sf"/>
</dbReference>
<dbReference type="FunCoup" id="A2E917">
    <property type="interactions" value="785"/>
</dbReference>
<keyword evidence="4 8" id="KW-0418">Kinase</keyword>
<dbReference type="InterPro" id="IPR008271">
    <property type="entry name" value="Ser/Thr_kinase_AS"/>
</dbReference>
<dbReference type="OrthoDB" id="192887at2759"/>
<evidence type="ECO:0000256" key="4">
    <source>
        <dbReference type="ARBA" id="ARBA00022777"/>
    </source>
</evidence>
<evidence type="ECO:0000256" key="1">
    <source>
        <dbReference type="ARBA" id="ARBA00022527"/>
    </source>
</evidence>
<feature type="binding site" evidence="6">
    <location>
        <position position="49"/>
    </location>
    <ligand>
        <name>ATP</name>
        <dbReference type="ChEBI" id="CHEBI:30616"/>
    </ligand>
</feature>
<evidence type="ECO:0000256" key="6">
    <source>
        <dbReference type="PROSITE-ProRule" id="PRU10141"/>
    </source>
</evidence>
<dbReference type="InParanoid" id="A2E917"/>
<dbReference type="InterPro" id="IPR000719">
    <property type="entry name" value="Prot_kinase_dom"/>
</dbReference>
<dbReference type="VEuPathDB" id="TrichDB:TVAGG3_0542050"/>
<dbReference type="OMA" id="YIVTDCM"/>
<dbReference type="SUPFAM" id="SSF56112">
    <property type="entry name" value="Protein kinase-like (PK-like)"/>
    <property type="match status" value="1"/>
</dbReference>
<dbReference type="SMR" id="A2E917"/>
<dbReference type="EC" id="2.7.11.24" evidence="8"/>
<dbReference type="InterPro" id="IPR003527">
    <property type="entry name" value="MAP_kinase_CS"/>
</dbReference>
<dbReference type="Gene3D" id="1.10.510.10">
    <property type="entry name" value="Transferase(Phosphotransferase) domain 1"/>
    <property type="match status" value="1"/>
</dbReference>
<dbReference type="STRING" id="5722.A2E917"/>
<dbReference type="FunFam" id="1.10.510.10:FF:000098">
    <property type="entry name" value="Mitogen-activated protein kinase 1"/>
    <property type="match status" value="1"/>
</dbReference>
<keyword evidence="5 6" id="KW-0067">ATP-binding</keyword>
<dbReference type="CDD" id="cd07834">
    <property type="entry name" value="STKc_MAPK"/>
    <property type="match status" value="1"/>
</dbReference>
<keyword evidence="1 7" id="KW-0723">Serine/threonine-protein kinase</keyword>
<feature type="domain" description="Protein kinase" evidence="9">
    <location>
        <begin position="20"/>
        <end position="311"/>
    </location>
</feature>
<dbReference type="InterPro" id="IPR050117">
    <property type="entry name" value="MAPK"/>
</dbReference>
<dbReference type="PROSITE" id="PS50011">
    <property type="entry name" value="PROTEIN_KINASE_DOM"/>
    <property type="match status" value="1"/>
</dbReference>
<sequence length="360" mass="41818">MSGDKEVSIEELEYETQHRYQFKRLLGRGAYGVVFAAKDKQTGKLVAVKRVERIFETTLDAKRCLREVCILSHLKHENITNLIDVTANPDYSKFESLIVVMDLMETDLYQIINSHQPITVDHHRFFIYQVLRGLKFIHSANVLHRDLKPSNLLVNSNCDLKIGDFGLARISQPDEDSEFLSEYVATRWYRPPEVLLNYETYGPQLDVWSVGCILAELILRKPLFPGRSTTNQISLIVDIIGSPSEEDLASCPSKNAVRYVKGLGPKPKIPWKQIFRGKQFDDQEIDLVDRMLTWNPDKRITVDEALEHPFMEKLHDPTDEPVTFPLDDFEFEREDIKLRELKMRAWNEVLKYHPEFGKPK</sequence>
<dbReference type="SMART" id="SM00220">
    <property type="entry name" value="S_TKc"/>
    <property type="match status" value="1"/>
</dbReference>
<dbReference type="KEGG" id="tva:4768748"/>
<dbReference type="Gene3D" id="3.30.200.20">
    <property type="entry name" value="Phosphorylase Kinase, domain 1"/>
    <property type="match status" value="1"/>
</dbReference>
<dbReference type="RefSeq" id="XP_001323034.1">
    <property type="nucleotide sequence ID" value="XM_001322999.1"/>
</dbReference>
<keyword evidence="2 8" id="KW-0808">Transferase</keyword>
<evidence type="ECO:0000256" key="2">
    <source>
        <dbReference type="ARBA" id="ARBA00022679"/>
    </source>
</evidence>
<dbReference type="GO" id="GO:0005524">
    <property type="term" value="F:ATP binding"/>
    <property type="evidence" value="ECO:0007669"/>
    <property type="project" value="UniProtKB-UniRule"/>
</dbReference>
<comment type="catalytic activity">
    <reaction evidence="8">
        <text>L-threonyl-[protein] + ATP = O-phospho-L-threonyl-[protein] + ADP + H(+)</text>
        <dbReference type="Rhea" id="RHEA:46608"/>
        <dbReference type="Rhea" id="RHEA-COMP:11060"/>
        <dbReference type="Rhea" id="RHEA-COMP:11605"/>
        <dbReference type="ChEBI" id="CHEBI:15378"/>
        <dbReference type="ChEBI" id="CHEBI:30013"/>
        <dbReference type="ChEBI" id="CHEBI:30616"/>
        <dbReference type="ChEBI" id="CHEBI:61977"/>
        <dbReference type="ChEBI" id="CHEBI:456216"/>
        <dbReference type="EC" id="2.7.11.24"/>
    </reaction>
</comment>
<dbReference type="PROSITE" id="PS01351">
    <property type="entry name" value="MAPK"/>
    <property type="match status" value="1"/>
</dbReference>
<evidence type="ECO:0000313" key="10">
    <source>
        <dbReference type="EMBL" id="EAY10811.1"/>
    </source>
</evidence>
<dbReference type="FunFam" id="3.30.200.20:FF:000564">
    <property type="entry name" value="Mitogen-activated protein kinase"/>
    <property type="match status" value="1"/>
</dbReference>
<keyword evidence="8" id="KW-0460">Magnesium</keyword>
<dbReference type="GO" id="GO:0035556">
    <property type="term" value="P:intracellular signal transduction"/>
    <property type="evidence" value="ECO:0000318"/>
    <property type="project" value="GO_Central"/>
</dbReference>
<dbReference type="PROSITE" id="PS00108">
    <property type="entry name" value="PROTEIN_KINASE_ST"/>
    <property type="match status" value="1"/>
</dbReference>
<comment type="activity regulation">
    <text evidence="8">Activated by threonine and tyrosine phosphorylation.</text>
</comment>
<evidence type="ECO:0000313" key="11">
    <source>
        <dbReference type="Proteomes" id="UP000001542"/>
    </source>
</evidence>
<accession>A2E917</accession>
<dbReference type="EMBL" id="DS113331">
    <property type="protein sequence ID" value="EAY10811.1"/>
    <property type="molecule type" value="Genomic_DNA"/>
</dbReference>
<dbReference type="GO" id="GO:0005634">
    <property type="term" value="C:nucleus"/>
    <property type="evidence" value="ECO:0000318"/>
    <property type="project" value="GO_Central"/>
</dbReference>
<dbReference type="PANTHER" id="PTHR24055">
    <property type="entry name" value="MITOGEN-ACTIVATED PROTEIN KINASE"/>
    <property type="match status" value="1"/>
</dbReference>
<evidence type="ECO:0000256" key="3">
    <source>
        <dbReference type="ARBA" id="ARBA00022741"/>
    </source>
</evidence>
<evidence type="ECO:0000256" key="5">
    <source>
        <dbReference type="ARBA" id="ARBA00022840"/>
    </source>
</evidence>
<protein>
    <recommendedName>
        <fullName evidence="8">Mitogen-activated protein kinase</fullName>
        <ecNumber evidence="8">2.7.11.24</ecNumber>
    </recommendedName>
</protein>
<dbReference type="InterPro" id="IPR017441">
    <property type="entry name" value="Protein_kinase_ATP_BS"/>
</dbReference>
<name>A2E917_TRIV3</name>
<dbReference type="Proteomes" id="UP000001542">
    <property type="component" value="Unassembled WGS sequence"/>
</dbReference>
<keyword evidence="3 6" id="KW-0547">Nucleotide-binding</keyword>
<dbReference type="eggNOG" id="KOG0660">
    <property type="taxonomic scope" value="Eukaryota"/>
</dbReference>
<comment type="similarity">
    <text evidence="8">Belongs to the protein kinase superfamily. Ser/Thr protein kinase family. MAP kinase subfamily.</text>
</comment>
<evidence type="ECO:0000259" key="9">
    <source>
        <dbReference type="PROSITE" id="PS50011"/>
    </source>
</evidence>
<keyword evidence="11" id="KW-1185">Reference proteome</keyword>
<reference evidence="10" key="2">
    <citation type="journal article" date="2007" name="Science">
        <title>Draft genome sequence of the sexually transmitted pathogen Trichomonas vaginalis.</title>
        <authorList>
            <person name="Carlton J.M."/>
            <person name="Hirt R.P."/>
            <person name="Silva J.C."/>
            <person name="Delcher A.L."/>
            <person name="Schatz M."/>
            <person name="Zhao Q."/>
            <person name="Wortman J.R."/>
            <person name="Bidwell S.L."/>
            <person name="Alsmark U.C.M."/>
            <person name="Besteiro S."/>
            <person name="Sicheritz-Ponten T."/>
            <person name="Noel C.J."/>
            <person name="Dacks J.B."/>
            <person name="Foster P.G."/>
            <person name="Simillion C."/>
            <person name="Van de Peer Y."/>
            <person name="Miranda-Saavedra D."/>
            <person name="Barton G.J."/>
            <person name="Westrop G.D."/>
            <person name="Mueller S."/>
            <person name="Dessi D."/>
            <person name="Fiori P.L."/>
            <person name="Ren Q."/>
            <person name="Paulsen I."/>
            <person name="Zhang H."/>
            <person name="Bastida-Corcuera F.D."/>
            <person name="Simoes-Barbosa A."/>
            <person name="Brown M.T."/>
            <person name="Hayes R.D."/>
            <person name="Mukherjee M."/>
            <person name="Okumura C.Y."/>
            <person name="Schneider R."/>
            <person name="Smith A.J."/>
            <person name="Vanacova S."/>
            <person name="Villalvazo M."/>
            <person name="Haas B.J."/>
            <person name="Pertea M."/>
            <person name="Feldblyum T.V."/>
            <person name="Utterback T.R."/>
            <person name="Shu C.L."/>
            <person name="Osoegawa K."/>
            <person name="de Jong P.J."/>
            <person name="Hrdy I."/>
            <person name="Horvathova L."/>
            <person name="Zubacova Z."/>
            <person name="Dolezal P."/>
            <person name="Malik S.B."/>
            <person name="Logsdon J.M. Jr."/>
            <person name="Henze K."/>
            <person name="Gupta A."/>
            <person name="Wang C.C."/>
            <person name="Dunne R.L."/>
            <person name="Upcroft J.A."/>
            <person name="Upcroft P."/>
            <person name="White O."/>
            <person name="Salzberg S.L."/>
            <person name="Tang P."/>
            <person name="Chiu C.-H."/>
            <person name="Lee Y.-S."/>
            <person name="Embley T.M."/>
            <person name="Coombs G.H."/>
            <person name="Mottram J.C."/>
            <person name="Tachezy J."/>
            <person name="Fraser-Liggett C.M."/>
            <person name="Johnson P.J."/>
        </authorList>
    </citation>
    <scope>NUCLEOTIDE SEQUENCE [LARGE SCALE GENOMIC DNA]</scope>
    <source>
        <strain evidence="10">G3</strain>
    </source>
</reference>
<dbReference type="AlphaFoldDB" id="A2E917"/>
<organism evidence="10 11">
    <name type="scientific">Trichomonas vaginalis (strain ATCC PRA-98 / G3)</name>
    <dbReference type="NCBI Taxonomy" id="412133"/>
    <lineage>
        <taxon>Eukaryota</taxon>
        <taxon>Metamonada</taxon>
        <taxon>Parabasalia</taxon>
        <taxon>Trichomonadida</taxon>
        <taxon>Trichomonadidae</taxon>
        <taxon>Trichomonas</taxon>
    </lineage>
</organism>
<proteinExistence type="inferred from homology"/>
<reference evidence="10" key="1">
    <citation type="submission" date="2006-10" db="EMBL/GenBank/DDBJ databases">
        <authorList>
            <person name="Amadeo P."/>
            <person name="Zhao Q."/>
            <person name="Wortman J."/>
            <person name="Fraser-Liggett C."/>
            <person name="Carlton J."/>
        </authorList>
    </citation>
    <scope>NUCLEOTIDE SEQUENCE</scope>
    <source>
        <strain evidence="10">G3</strain>
    </source>
</reference>